<protein>
    <submittedName>
        <fullName evidence="2">Uncharacterized protein</fullName>
    </submittedName>
</protein>
<organism evidence="2">
    <name type="scientific">Phytophthora nicotianae</name>
    <name type="common">Potato buckeye rot agent</name>
    <name type="synonym">Phytophthora parasitica</name>
    <dbReference type="NCBI Taxonomy" id="4792"/>
    <lineage>
        <taxon>Eukaryota</taxon>
        <taxon>Sar</taxon>
        <taxon>Stramenopiles</taxon>
        <taxon>Oomycota</taxon>
        <taxon>Peronosporomycetes</taxon>
        <taxon>Peronosporales</taxon>
        <taxon>Peronosporaceae</taxon>
        <taxon>Phytophthora</taxon>
    </lineage>
</organism>
<proteinExistence type="predicted"/>
<dbReference type="VEuPathDB" id="FungiDB:PPTG_21786"/>
<evidence type="ECO:0000313" key="2">
    <source>
        <dbReference type="EMBL" id="ETL26433.1"/>
    </source>
</evidence>
<name>W2HZ43_PHYNI</name>
<dbReference type="AlphaFoldDB" id="W2HZ43"/>
<dbReference type="EMBL" id="KI676256">
    <property type="protein sequence ID" value="ETL26433.1"/>
    <property type="molecule type" value="Genomic_DNA"/>
</dbReference>
<accession>W2HZ43</accession>
<dbReference type="Proteomes" id="UP000053864">
    <property type="component" value="Unassembled WGS sequence"/>
</dbReference>
<dbReference type="Proteomes" id="UP000053236">
    <property type="component" value="Unassembled WGS sequence"/>
</dbReference>
<sequence>MVDSAEMNNVNLIKVKEGGVDRGGWSWMCWTETTERANKESDHSEKTVGVKEVKFALAFHR</sequence>
<gene>
    <name evidence="1" type="ORF">L915_20022</name>
    <name evidence="2" type="ORF">L916_19898</name>
</gene>
<reference evidence="1" key="1">
    <citation type="submission" date="2013-11" db="EMBL/GenBank/DDBJ databases">
        <title>The Genome Sequence of Phytophthora parasitica CJ02B3.</title>
        <authorList>
            <consortium name="The Broad Institute Genomics Platform"/>
            <person name="Russ C."/>
            <person name="Tyler B."/>
            <person name="Panabieres F."/>
            <person name="Shan W."/>
            <person name="Tripathy S."/>
            <person name="Grunwald N."/>
            <person name="Machado M."/>
            <person name="Johnson C.S."/>
            <person name="Arredondo F."/>
            <person name="Hong C."/>
            <person name="Coffey M."/>
            <person name="Young S.K."/>
            <person name="Zeng Q."/>
            <person name="Gargeya S."/>
            <person name="Fitzgerald M."/>
            <person name="Abouelleil A."/>
            <person name="Alvarado L."/>
            <person name="Chapman S.B."/>
            <person name="Gainer-Dewar J."/>
            <person name="Goldberg J."/>
            <person name="Griggs A."/>
            <person name="Gujja S."/>
            <person name="Hansen M."/>
            <person name="Howarth C."/>
            <person name="Imamovic A."/>
            <person name="Ireland A."/>
            <person name="Larimer J."/>
            <person name="McCowan C."/>
            <person name="Murphy C."/>
            <person name="Pearson M."/>
            <person name="Poon T.W."/>
            <person name="Priest M."/>
            <person name="Roberts A."/>
            <person name="Saif S."/>
            <person name="Shea T."/>
            <person name="Sykes S."/>
            <person name="Wortman J."/>
            <person name="Nusbaum C."/>
            <person name="Birren B."/>
        </authorList>
    </citation>
    <scope>NUCLEOTIDE SEQUENCE [LARGE SCALE GENOMIC DNA]</scope>
    <source>
        <strain evidence="1">CJ02B3</strain>
    </source>
</reference>
<reference evidence="2" key="2">
    <citation type="submission" date="2013-11" db="EMBL/GenBank/DDBJ databases">
        <title>The Genome Sequence of Phytophthora parasitica CJ05E6.</title>
        <authorList>
            <consortium name="The Broad Institute Genomics Platform"/>
            <person name="Russ C."/>
            <person name="Tyler B."/>
            <person name="Panabieres F."/>
            <person name="Shan W."/>
            <person name="Tripathy S."/>
            <person name="Grunwald N."/>
            <person name="Machado M."/>
            <person name="Johnson C.S."/>
            <person name="Arredondo F."/>
            <person name="Hong C."/>
            <person name="Coffey M."/>
            <person name="Young S.K."/>
            <person name="Zeng Q."/>
            <person name="Gargeya S."/>
            <person name="Fitzgerald M."/>
            <person name="Abouelleil A."/>
            <person name="Alvarado L."/>
            <person name="Chapman S.B."/>
            <person name="Gainer-Dewar J."/>
            <person name="Goldberg J."/>
            <person name="Griggs A."/>
            <person name="Gujja S."/>
            <person name="Hansen M."/>
            <person name="Howarth C."/>
            <person name="Imamovic A."/>
            <person name="Ireland A."/>
            <person name="Larimer J."/>
            <person name="McCowan C."/>
            <person name="Murphy C."/>
            <person name="Pearson M."/>
            <person name="Poon T.W."/>
            <person name="Priest M."/>
            <person name="Roberts A."/>
            <person name="Saif S."/>
            <person name="Shea T."/>
            <person name="Sykes S."/>
            <person name="Wortman J."/>
            <person name="Nusbaum C."/>
            <person name="Birren B."/>
        </authorList>
    </citation>
    <scope>NUCLEOTIDE SEQUENCE [LARGE SCALE GENOMIC DNA]</scope>
    <source>
        <strain evidence="2">CJ05E6</strain>
    </source>
</reference>
<evidence type="ECO:0000313" key="1">
    <source>
        <dbReference type="EMBL" id="ETK72990.1"/>
    </source>
</evidence>
<dbReference type="EMBL" id="KI689455">
    <property type="protein sequence ID" value="ETK72990.1"/>
    <property type="molecule type" value="Genomic_DNA"/>
</dbReference>